<dbReference type="AlphaFoldDB" id="A0A6P2CYD3"/>
<dbReference type="KEGG" id="gms:SOIL9_43180"/>
<keyword evidence="3" id="KW-1185">Reference proteome</keyword>
<keyword evidence="1" id="KW-1133">Transmembrane helix</keyword>
<accession>A0A6P2CYD3</accession>
<organism evidence="2 3">
    <name type="scientific">Gemmata massiliana</name>
    <dbReference type="NCBI Taxonomy" id="1210884"/>
    <lineage>
        <taxon>Bacteria</taxon>
        <taxon>Pseudomonadati</taxon>
        <taxon>Planctomycetota</taxon>
        <taxon>Planctomycetia</taxon>
        <taxon>Gemmatales</taxon>
        <taxon>Gemmataceae</taxon>
        <taxon>Gemmata</taxon>
    </lineage>
</organism>
<feature type="transmembrane region" description="Helical" evidence="1">
    <location>
        <begin position="133"/>
        <end position="158"/>
    </location>
</feature>
<keyword evidence="1" id="KW-0812">Transmembrane</keyword>
<proteinExistence type="predicted"/>
<evidence type="ECO:0000256" key="1">
    <source>
        <dbReference type="SAM" id="Phobius"/>
    </source>
</evidence>
<reference evidence="2 3" key="1">
    <citation type="submission" date="2019-05" db="EMBL/GenBank/DDBJ databases">
        <authorList>
            <consortium name="Science for Life Laboratories"/>
        </authorList>
    </citation>
    <scope>NUCLEOTIDE SEQUENCE [LARGE SCALE GENOMIC DNA]</scope>
    <source>
        <strain evidence="2">Soil9</strain>
    </source>
</reference>
<evidence type="ECO:0000313" key="2">
    <source>
        <dbReference type="EMBL" id="VTR93396.1"/>
    </source>
</evidence>
<evidence type="ECO:0000313" key="3">
    <source>
        <dbReference type="Proteomes" id="UP000464178"/>
    </source>
</evidence>
<name>A0A6P2CYD3_9BACT</name>
<feature type="transmembrane region" description="Helical" evidence="1">
    <location>
        <begin position="64"/>
        <end position="89"/>
    </location>
</feature>
<sequence>MVRIRIAGGSAGGRGDGIVRLFQNILLVIGAPALGVLTCGLGLASVMAATVFRTRAGQDPSLDWGGAASFLCFGLCGSAFGAIAGLVLAVRRINFREGGPWGPAIWIGVVLGVAGALAVRFSGALDRYVPGNVIRWGPGLACFLAACGTLGGLLGSSVETRRGHPERRKRRPRHPA</sequence>
<dbReference type="Proteomes" id="UP000464178">
    <property type="component" value="Chromosome"/>
</dbReference>
<dbReference type="EMBL" id="LR593886">
    <property type="protein sequence ID" value="VTR93396.1"/>
    <property type="molecule type" value="Genomic_DNA"/>
</dbReference>
<feature type="transmembrane region" description="Helical" evidence="1">
    <location>
        <begin position="101"/>
        <end position="121"/>
    </location>
</feature>
<protein>
    <submittedName>
        <fullName evidence="2">Uncharacterized protein</fullName>
    </submittedName>
</protein>
<keyword evidence="1" id="KW-0472">Membrane</keyword>
<gene>
    <name evidence="2" type="ORF">SOIL9_43180</name>
</gene>
<feature type="transmembrane region" description="Helical" evidence="1">
    <location>
        <begin position="21"/>
        <end position="52"/>
    </location>
</feature>